<dbReference type="EMBL" id="JAAPAO010000036">
    <property type="protein sequence ID" value="KAF4676306.1"/>
    <property type="molecule type" value="Genomic_DNA"/>
</dbReference>
<dbReference type="InterPro" id="IPR002104">
    <property type="entry name" value="Integrase_catalytic"/>
</dbReference>
<feature type="domain" description="Tyr recombinase" evidence="2">
    <location>
        <begin position="214"/>
        <end position="416"/>
    </location>
</feature>
<gene>
    <name evidence="3" type="ORF">FOL47_006462</name>
</gene>
<dbReference type="AlphaFoldDB" id="A0A7J6MXZ1"/>
<reference evidence="3 4" key="1">
    <citation type="submission" date="2020-04" db="EMBL/GenBank/DDBJ databases">
        <title>Perkinsus chesapeaki whole genome sequence.</title>
        <authorList>
            <person name="Bogema D.R."/>
        </authorList>
    </citation>
    <scope>NUCLEOTIDE SEQUENCE [LARGE SCALE GENOMIC DNA]</scope>
    <source>
        <strain evidence="3">ATCC PRA-425</strain>
    </source>
</reference>
<dbReference type="Proteomes" id="UP000591131">
    <property type="component" value="Unassembled WGS sequence"/>
</dbReference>
<comment type="caution">
    <text evidence="3">The sequence shown here is derived from an EMBL/GenBank/DDBJ whole genome shotgun (WGS) entry which is preliminary data.</text>
</comment>
<dbReference type="GO" id="GO:0015074">
    <property type="term" value="P:DNA integration"/>
    <property type="evidence" value="ECO:0007669"/>
    <property type="project" value="InterPro"/>
</dbReference>
<evidence type="ECO:0000313" key="3">
    <source>
        <dbReference type="EMBL" id="KAF4676306.1"/>
    </source>
</evidence>
<dbReference type="InterPro" id="IPR013762">
    <property type="entry name" value="Integrase-like_cat_sf"/>
</dbReference>
<evidence type="ECO:0000259" key="2">
    <source>
        <dbReference type="PROSITE" id="PS51898"/>
    </source>
</evidence>
<protein>
    <recommendedName>
        <fullName evidence="2">Tyr recombinase domain-containing protein</fullName>
    </recommendedName>
</protein>
<name>A0A7J6MXZ1_PERCH</name>
<keyword evidence="4" id="KW-1185">Reference proteome</keyword>
<proteinExistence type="predicted"/>
<evidence type="ECO:0000313" key="4">
    <source>
        <dbReference type="Proteomes" id="UP000591131"/>
    </source>
</evidence>
<organism evidence="3 4">
    <name type="scientific">Perkinsus chesapeaki</name>
    <name type="common">Clam parasite</name>
    <name type="synonym">Perkinsus andrewsi</name>
    <dbReference type="NCBI Taxonomy" id="330153"/>
    <lineage>
        <taxon>Eukaryota</taxon>
        <taxon>Sar</taxon>
        <taxon>Alveolata</taxon>
        <taxon>Perkinsozoa</taxon>
        <taxon>Perkinsea</taxon>
        <taxon>Perkinsida</taxon>
        <taxon>Perkinsidae</taxon>
        <taxon>Perkinsus</taxon>
    </lineage>
</organism>
<dbReference type="GO" id="GO:0003677">
    <property type="term" value="F:DNA binding"/>
    <property type="evidence" value="ECO:0007669"/>
    <property type="project" value="InterPro"/>
</dbReference>
<sequence>MSTSTMDHKDSHFLYNHNLNLFSLNLFNHNLPNNNNHNSCNAHNPYKLDNNVYPMTTPTIKTMILLIVGGIMVEEADTMELDITTIRRTGRVATPVLVRVGTTMTIGTTTTTTKDPRVRGKPYHEVKLTRARAEAKIPVVDLSSSLEVSATSLVTCIVSLTKKNHKYGTVVTYLSNIRTEGRLYEISPLTVAEEEQVRLCLQAAKRMLTSISTKRTVTLTLEQIRLLIRIVPRTGHRDSRVAFLTGTFALLRLKEVVSLTPGDVHVGCHDQYLILHIRSSKTDQSGTGANVILGCVQGLSCTTECTDDLCAMHQLFYLLRKGPDLHNQPTIFGLSYGQLSADINFLVNTVFQSTDPNIEVGRKTSHSMRRTGVCLLADAGVPLPVIAEYGRWKDVSVVENVYMRDHTQRTLRELKFAQLMSGNVESLY</sequence>
<keyword evidence="1" id="KW-0233">DNA recombination</keyword>
<dbReference type="InterPro" id="IPR011010">
    <property type="entry name" value="DNA_brk_join_enz"/>
</dbReference>
<evidence type="ECO:0000256" key="1">
    <source>
        <dbReference type="ARBA" id="ARBA00023172"/>
    </source>
</evidence>
<dbReference type="SUPFAM" id="SSF56349">
    <property type="entry name" value="DNA breaking-rejoining enzymes"/>
    <property type="match status" value="1"/>
</dbReference>
<dbReference type="PROSITE" id="PS51898">
    <property type="entry name" value="TYR_RECOMBINASE"/>
    <property type="match status" value="1"/>
</dbReference>
<accession>A0A7J6MXZ1</accession>
<dbReference type="Gene3D" id="1.10.443.10">
    <property type="entry name" value="Intergrase catalytic core"/>
    <property type="match status" value="1"/>
</dbReference>
<dbReference type="GO" id="GO:0006310">
    <property type="term" value="P:DNA recombination"/>
    <property type="evidence" value="ECO:0007669"/>
    <property type="project" value="UniProtKB-KW"/>
</dbReference>
<dbReference type="OrthoDB" id="472553at2759"/>